<feature type="domain" description="Helix-turn-helix" evidence="1">
    <location>
        <begin position="23"/>
        <end position="70"/>
    </location>
</feature>
<accession>A0ABT5IBA0</accession>
<gene>
    <name evidence="2" type="ORF">PQU94_04150</name>
</gene>
<protein>
    <submittedName>
        <fullName evidence="2">Helix-turn-helix domain-containing protein</fullName>
    </submittedName>
</protein>
<keyword evidence="3" id="KW-1185">Reference proteome</keyword>
<comment type="caution">
    <text evidence="2">The sequence shown here is derived from an EMBL/GenBank/DDBJ whole genome shotgun (WGS) entry which is preliminary data.</text>
</comment>
<evidence type="ECO:0000259" key="1">
    <source>
        <dbReference type="Pfam" id="PF12728"/>
    </source>
</evidence>
<proteinExistence type="predicted"/>
<dbReference type="RefSeq" id="WP_272740466.1">
    <property type="nucleotide sequence ID" value="NZ_JAQQKW010000002.1"/>
</dbReference>
<evidence type="ECO:0000313" key="2">
    <source>
        <dbReference type="EMBL" id="MDC7693472.1"/>
    </source>
</evidence>
<dbReference type="Pfam" id="PF12728">
    <property type="entry name" value="HTH_17"/>
    <property type="match status" value="1"/>
</dbReference>
<dbReference type="Proteomes" id="UP001216595">
    <property type="component" value="Unassembled WGS sequence"/>
</dbReference>
<evidence type="ECO:0000313" key="3">
    <source>
        <dbReference type="Proteomes" id="UP001216595"/>
    </source>
</evidence>
<dbReference type="InterPro" id="IPR041657">
    <property type="entry name" value="HTH_17"/>
</dbReference>
<sequence length="79" mass="8613">MRTNPNETLGGNTSVVTPEKLAYSIPEAILATGLGRTFLYDRMMSGELKSRKLGGRRVILKNDLMDYLNSSPPGQGLSL</sequence>
<organism evidence="2 3">
    <name type="scientific">Asticcacaulis currens</name>
    <dbReference type="NCBI Taxonomy" id="2984210"/>
    <lineage>
        <taxon>Bacteria</taxon>
        <taxon>Pseudomonadati</taxon>
        <taxon>Pseudomonadota</taxon>
        <taxon>Alphaproteobacteria</taxon>
        <taxon>Caulobacterales</taxon>
        <taxon>Caulobacteraceae</taxon>
        <taxon>Asticcacaulis</taxon>
    </lineage>
</organism>
<name>A0ABT5IBA0_9CAUL</name>
<reference evidence="2 3" key="1">
    <citation type="submission" date="2023-01" db="EMBL/GenBank/DDBJ databases">
        <title>Novel species of the genus Asticcacaulis isolated from rivers.</title>
        <authorList>
            <person name="Lu H."/>
        </authorList>
    </citation>
    <scope>NUCLEOTIDE SEQUENCE [LARGE SCALE GENOMIC DNA]</scope>
    <source>
        <strain evidence="2 3">DXS10W</strain>
    </source>
</reference>
<dbReference type="EMBL" id="JAQQKW010000002">
    <property type="protein sequence ID" value="MDC7693472.1"/>
    <property type="molecule type" value="Genomic_DNA"/>
</dbReference>